<comment type="caution">
    <text evidence="3">The sequence shown here is derived from an EMBL/GenBank/DDBJ whole genome shotgun (WGS) entry which is preliminary data.</text>
</comment>
<proteinExistence type="predicted"/>
<reference evidence="3" key="2">
    <citation type="submission" date="2023-06" db="EMBL/GenBank/DDBJ databases">
        <authorList>
            <person name="Ma L."/>
            <person name="Liu K.-W."/>
            <person name="Li Z."/>
            <person name="Hsiao Y.-Y."/>
            <person name="Qi Y."/>
            <person name="Fu T."/>
            <person name="Tang G."/>
            <person name="Zhang D."/>
            <person name="Sun W.-H."/>
            <person name="Liu D.-K."/>
            <person name="Li Y."/>
            <person name="Chen G.-Z."/>
            <person name="Liu X.-D."/>
            <person name="Liao X.-Y."/>
            <person name="Jiang Y.-T."/>
            <person name="Yu X."/>
            <person name="Hao Y."/>
            <person name="Huang J."/>
            <person name="Zhao X.-W."/>
            <person name="Ke S."/>
            <person name="Chen Y.-Y."/>
            <person name="Wu W.-L."/>
            <person name="Hsu J.-L."/>
            <person name="Lin Y.-F."/>
            <person name="Huang M.-D."/>
            <person name="Li C.-Y."/>
            <person name="Huang L."/>
            <person name="Wang Z.-W."/>
            <person name="Zhao X."/>
            <person name="Zhong W.-Y."/>
            <person name="Peng D.-H."/>
            <person name="Ahmad S."/>
            <person name="Lan S."/>
            <person name="Zhang J.-S."/>
            <person name="Tsai W.-C."/>
            <person name="Van De Peer Y."/>
            <person name="Liu Z.-J."/>
        </authorList>
    </citation>
    <scope>NUCLEOTIDE SEQUENCE</scope>
    <source>
        <strain evidence="3">SCP</strain>
        <tissue evidence="3">Leaves</tissue>
    </source>
</reference>
<evidence type="ECO:0000259" key="2">
    <source>
        <dbReference type="Pfam" id="PF14381"/>
    </source>
</evidence>
<protein>
    <recommendedName>
        <fullName evidence="2">EDR1/CTR1/ARMC3-like peptidase-like domain-containing protein</fullName>
    </recommendedName>
</protein>
<dbReference type="InterPro" id="IPR055164">
    <property type="entry name" value="EDR1/CTR1/ARMC3-like_pept-like"/>
</dbReference>
<evidence type="ECO:0000313" key="3">
    <source>
        <dbReference type="EMBL" id="KAK1274749.1"/>
    </source>
</evidence>
<organism evidence="3 4">
    <name type="scientific">Acorus gramineus</name>
    <name type="common">Dwarf sweet flag</name>
    <dbReference type="NCBI Taxonomy" id="55184"/>
    <lineage>
        <taxon>Eukaryota</taxon>
        <taxon>Viridiplantae</taxon>
        <taxon>Streptophyta</taxon>
        <taxon>Embryophyta</taxon>
        <taxon>Tracheophyta</taxon>
        <taxon>Spermatophyta</taxon>
        <taxon>Magnoliopsida</taxon>
        <taxon>Liliopsida</taxon>
        <taxon>Acoraceae</taxon>
        <taxon>Acorus</taxon>
    </lineage>
</organism>
<name>A0AAV9BES7_ACOGR</name>
<dbReference type="AlphaFoldDB" id="A0AAV9BES7"/>
<feature type="compositionally biased region" description="Basic and acidic residues" evidence="1">
    <location>
        <begin position="329"/>
        <end position="340"/>
    </location>
</feature>
<feature type="domain" description="EDR1/CTR1/ARMC3-like peptidase-like" evidence="2">
    <location>
        <begin position="55"/>
        <end position="221"/>
    </location>
</feature>
<evidence type="ECO:0000256" key="1">
    <source>
        <dbReference type="SAM" id="MobiDB-lite"/>
    </source>
</evidence>
<dbReference type="Proteomes" id="UP001179952">
    <property type="component" value="Unassembled WGS sequence"/>
</dbReference>
<feature type="region of interest" description="Disordered" evidence="1">
    <location>
        <begin position="318"/>
        <end position="357"/>
    </location>
</feature>
<sequence length="357" mass="39683">MEERPGDSGPSESGPPNPCWWSSDFMDRFHSISISQEHALREATCGDDQDLLSPQSASQVFWSTGVFSGPIPNGFYSVVPDERLKEHFKTIPSPDELYSLDTGGVKADIILVDAEKDKKLSMLKQLTIALVKGLNSNPASLIKKIAGLVIDFYKRPNPELSPAKAAHEDISHLSENRGVQLLGQIRHGSCRPRAMLFKVLADAVGLESKLVVQERVTQQKMTLAILPSSQTVLSVRFQTELMEKDFMVSGPFTSNLEHDDNLQYLYQRRNEASSMAGSSLRNVMLRPTSFVEGKLSSSHSEPNIANAFWRRSRRKAVVEQRTASSSKTDASEKANKCKFKEKSKKMAGKSFTSKMDN</sequence>
<accession>A0AAV9BES7</accession>
<dbReference type="Pfam" id="PF14381">
    <property type="entry name" value="EDR1_CTR1_ARMC3_pept"/>
    <property type="match status" value="1"/>
</dbReference>
<reference evidence="3" key="1">
    <citation type="journal article" date="2023" name="Nat. Commun.">
        <title>Diploid and tetraploid genomes of Acorus and the evolution of monocots.</title>
        <authorList>
            <person name="Ma L."/>
            <person name="Liu K.W."/>
            <person name="Li Z."/>
            <person name="Hsiao Y.Y."/>
            <person name="Qi Y."/>
            <person name="Fu T."/>
            <person name="Tang G.D."/>
            <person name="Zhang D."/>
            <person name="Sun W.H."/>
            <person name="Liu D.K."/>
            <person name="Li Y."/>
            <person name="Chen G.Z."/>
            <person name="Liu X.D."/>
            <person name="Liao X.Y."/>
            <person name="Jiang Y.T."/>
            <person name="Yu X."/>
            <person name="Hao Y."/>
            <person name="Huang J."/>
            <person name="Zhao X.W."/>
            <person name="Ke S."/>
            <person name="Chen Y.Y."/>
            <person name="Wu W.L."/>
            <person name="Hsu J.L."/>
            <person name="Lin Y.F."/>
            <person name="Huang M.D."/>
            <person name="Li C.Y."/>
            <person name="Huang L."/>
            <person name="Wang Z.W."/>
            <person name="Zhao X."/>
            <person name="Zhong W.Y."/>
            <person name="Peng D.H."/>
            <person name="Ahmad S."/>
            <person name="Lan S."/>
            <person name="Zhang J.S."/>
            <person name="Tsai W.C."/>
            <person name="Van de Peer Y."/>
            <person name="Liu Z.J."/>
        </authorList>
    </citation>
    <scope>NUCLEOTIDE SEQUENCE</scope>
    <source>
        <strain evidence="3">SCP</strain>
    </source>
</reference>
<evidence type="ECO:0000313" key="4">
    <source>
        <dbReference type="Proteomes" id="UP001179952"/>
    </source>
</evidence>
<gene>
    <name evidence="3" type="ORF">QJS04_geneDACA000833</name>
</gene>
<dbReference type="EMBL" id="JAUJYN010000003">
    <property type="protein sequence ID" value="KAK1274749.1"/>
    <property type="molecule type" value="Genomic_DNA"/>
</dbReference>
<keyword evidence="4" id="KW-1185">Reference proteome</keyword>